<keyword evidence="4" id="KW-0804">Transcription</keyword>
<dbReference type="InterPro" id="IPR005119">
    <property type="entry name" value="LysR_subst-bd"/>
</dbReference>
<dbReference type="EMBL" id="SSND01000006">
    <property type="protein sequence ID" value="THD81171.1"/>
    <property type="molecule type" value="Genomic_DNA"/>
</dbReference>
<name>A0A4S3MJ67_9RHOB</name>
<dbReference type="Pfam" id="PF03466">
    <property type="entry name" value="LysR_substrate"/>
    <property type="match status" value="1"/>
</dbReference>
<keyword evidence="3" id="KW-0238">DNA-binding</keyword>
<dbReference type="AlphaFoldDB" id="A0A4S3MJ67"/>
<sequence length="289" mass="31935">MRYAQLRAFHHVALHGGFSRAAEALNQTQPSLSDQVRRLEQDHDTLLFYREGRRVRLTGAGEDLFLLTRRFFEVEDQIGRHLERSRAAVSGTLRIMADSALHISEALVRFRRRHPGVLVQIASGNSEQVLSALRGYDAEIGILGSLDPAPDLTCVDLGESPIVAIAARGLLPAGTVSLSLDDLRRVPLVFRERGSRTRSGLEEAARRDGIRLSPVIEVEGREAMREVVATGTGVGFISDAELGHDPRIERVPLSGLTLMMTETLVYLTQRRDVPAIRAFMREWDGPAGA</sequence>
<dbReference type="PANTHER" id="PTHR30126:SF94">
    <property type="entry name" value="LYSR FAMILY TRANSCRIPTIONAL REGULATOR"/>
    <property type="match status" value="1"/>
</dbReference>
<evidence type="ECO:0000256" key="2">
    <source>
        <dbReference type="ARBA" id="ARBA00023015"/>
    </source>
</evidence>
<dbReference type="InterPro" id="IPR000847">
    <property type="entry name" value="LysR_HTH_N"/>
</dbReference>
<evidence type="ECO:0000256" key="4">
    <source>
        <dbReference type="ARBA" id="ARBA00023163"/>
    </source>
</evidence>
<comment type="similarity">
    <text evidence="1">Belongs to the LysR transcriptional regulatory family.</text>
</comment>
<keyword evidence="7" id="KW-1185">Reference proteome</keyword>
<dbReference type="FunFam" id="1.10.10.10:FF:000001">
    <property type="entry name" value="LysR family transcriptional regulator"/>
    <property type="match status" value="1"/>
</dbReference>
<dbReference type="Gene3D" id="3.40.190.290">
    <property type="match status" value="1"/>
</dbReference>
<evidence type="ECO:0000259" key="5">
    <source>
        <dbReference type="PROSITE" id="PS50931"/>
    </source>
</evidence>
<dbReference type="Gene3D" id="1.10.10.10">
    <property type="entry name" value="Winged helix-like DNA-binding domain superfamily/Winged helix DNA-binding domain"/>
    <property type="match status" value="1"/>
</dbReference>
<evidence type="ECO:0000313" key="7">
    <source>
        <dbReference type="Proteomes" id="UP000309450"/>
    </source>
</evidence>
<dbReference type="Pfam" id="PF00126">
    <property type="entry name" value="HTH_1"/>
    <property type="match status" value="1"/>
</dbReference>
<proteinExistence type="inferred from homology"/>
<dbReference type="Proteomes" id="UP000309450">
    <property type="component" value="Unassembled WGS sequence"/>
</dbReference>
<comment type="caution">
    <text evidence="6">The sequence shown here is derived from an EMBL/GenBank/DDBJ whole genome shotgun (WGS) entry which is preliminary data.</text>
</comment>
<reference evidence="6 7" key="1">
    <citation type="submission" date="2019-04" db="EMBL/GenBank/DDBJ databases">
        <title>Draft genome sequence of Gemmobacter aestuarii sp. nov.</title>
        <authorList>
            <person name="Hameed A."/>
            <person name="Lin S.-Y."/>
            <person name="Shahina M."/>
            <person name="Lai W.-A."/>
            <person name="Young C.-C."/>
        </authorList>
    </citation>
    <scope>NUCLEOTIDE SEQUENCE [LARGE SCALE GENOMIC DNA]</scope>
    <source>
        <strain evidence="6 7">CC-PW-75</strain>
    </source>
</reference>
<dbReference type="SUPFAM" id="SSF46785">
    <property type="entry name" value="Winged helix' DNA-binding domain"/>
    <property type="match status" value="1"/>
</dbReference>
<accession>A0A4S3MJ67</accession>
<evidence type="ECO:0000256" key="3">
    <source>
        <dbReference type="ARBA" id="ARBA00023125"/>
    </source>
</evidence>
<dbReference type="PRINTS" id="PR00039">
    <property type="entry name" value="HTHLYSR"/>
</dbReference>
<dbReference type="PANTHER" id="PTHR30126">
    <property type="entry name" value="HTH-TYPE TRANSCRIPTIONAL REGULATOR"/>
    <property type="match status" value="1"/>
</dbReference>
<feature type="domain" description="HTH lysR-type" evidence="5">
    <location>
        <begin position="1"/>
        <end position="58"/>
    </location>
</feature>
<dbReference type="PROSITE" id="PS50931">
    <property type="entry name" value="HTH_LYSR"/>
    <property type="match status" value="1"/>
</dbReference>
<dbReference type="InterPro" id="IPR036390">
    <property type="entry name" value="WH_DNA-bd_sf"/>
</dbReference>
<organism evidence="6 7">
    <name type="scientific">Aliigemmobacter aestuarii</name>
    <dbReference type="NCBI Taxonomy" id="1445661"/>
    <lineage>
        <taxon>Bacteria</taxon>
        <taxon>Pseudomonadati</taxon>
        <taxon>Pseudomonadota</taxon>
        <taxon>Alphaproteobacteria</taxon>
        <taxon>Rhodobacterales</taxon>
        <taxon>Paracoccaceae</taxon>
        <taxon>Aliigemmobacter</taxon>
    </lineage>
</organism>
<dbReference type="RefSeq" id="WP_136395884.1">
    <property type="nucleotide sequence ID" value="NZ_SSND01000006.1"/>
</dbReference>
<evidence type="ECO:0000313" key="6">
    <source>
        <dbReference type="EMBL" id="THD81171.1"/>
    </source>
</evidence>
<dbReference type="GO" id="GO:0003700">
    <property type="term" value="F:DNA-binding transcription factor activity"/>
    <property type="evidence" value="ECO:0007669"/>
    <property type="project" value="InterPro"/>
</dbReference>
<dbReference type="OrthoDB" id="9803735at2"/>
<protein>
    <submittedName>
        <fullName evidence="6">LysR family transcriptional regulator</fullName>
    </submittedName>
</protein>
<dbReference type="CDD" id="cd05466">
    <property type="entry name" value="PBP2_LTTR_substrate"/>
    <property type="match status" value="1"/>
</dbReference>
<dbReference type="GO" id="GO:0000976">
    <property type="term" value="F:transcription cis-regulatory region binding"/>
    <property type="evidence" value="ECO:0007669"/>
    <property type="project" value="TreeGrafter"/>
</dbReference>
<keyword evidence="2" id="KW-0805">Transcription regulation</keyword>
<dbReference type="SUPFAM" id="SSF53850">
    <property type="entry name" value="Periplasmic binding protein-like II"/>
    <property type="match status" value="1"/>
</dbReference>
<dbReference type="InterPro" id="IPR036388">
    <property type="entry name" value="WH-like_DNA-bd_sf"/>
</dbReference>
<gene>
    <name evidence="6" type="ORF">E7811_17025</name>
</gene>
<evidence type="ECO:0000256" key="1">
    <source>
        <dbReference type="ARBA" id="ARBA00009437"/>
    </source>
</evidence>